<reference evidence="3" key="1">
    <citation type="journal article" date="2019" name="Int. J. Syst. Evol. Microbiol.">
        <title>The Global Catalogue of Microorganisms (GCM) 10K type strain sequencing project: providing services to taxonomists for standard genome sequencing and annotation.</title>
        <authorList>
            <consortium name="The Broad Institute Genomics Platform"/>
            <consortium name="The Broad Institute Genome Sequencing Center for Infectious Disease"/>
            <person name="Wu L."/>
            <person name="Ma J."/>
        </authorList>
    </citation>
    <scope>NUCLEOTIDE SEQUENCE [LARGE SCALE GENOMIC DNA]</scope>
    <source>
        <strain evidence="3">JCM 17021</strain>
    </source>
</reference>
<sequence>MSILDGLASVLFVHAHPDDETISTGALIAELVARGVRVTLLTASRGERGEVVPGPLSGLEGTDALTAHREQELQCATDALGVAERFWLGTPPARAAGLAPRLYRDSGMQWIRPGVAGPAEDSGEDALTTAPLAEVAADVAALIEQLQPSLVISYDDEGGYGHPDHVRVHEATIAASRAQGVRFAEILHAPVTDTEWFALDDRLDTVTRALRCHASQLTVDGTHVVHSGGQRESIVTSVGLRVL</sequence>
<organism evidence="2 3">
    <name type="scientific">Leifsonia kafniensis</name>
    <dbReference type="NCBI Taxonomy" id="475957"/>
    <lineage>
        <taxon>Bacteria</taxon>
        <taxon>Bacillati</taxon>
        <taxon>Actinomycetota</taxon>
        <taxon>Actinomycetes</taxon>
        <taxon>Micrococcales</taxon>
        <taxon>Microbacteriaceae</taxon>
        <taxon>Leifsonia</taxon>
    </lineage>
</organism>
<dbReference type="PANTHER" id="PTHR12993:SF11">
    <property type="entry name" value="N-ACETYLGLUCOSAMINYL-PHOSPHATIDYLINOSITOL DE-N-ACETYLASE"/>
    <property type="match status" value="1"/>
</dbReference>
<evidence type="ECO:0000256" key="1">
    <source>
        <dbReference type="ARBA" id="ARBA00022833"/>
    </source>
</evidence>
<gene>
    <name evidence="2" type="ORF">GCM10022381_38500</name>
</gene>
<accession>A0ABP7L1A4</accession>
<proteinExistence type="predicted"/>
<dbReference type="EMBL" id="BAABCN010000017">
    <property type="protein sequence ID" value="GAA3893111.1"/>
    <property type="molecule type" value="Genomic_DNA"/>
</dbReference>
<comment type="caution">
    <text evidence="2">The sequence shown here is derived from an EMBL/GenBank/DDBJ whole genome shotgun (WGS) entry which is preliminary data.</text>
</comment>
<protein>
    <submittedName>
        <fullName evidence="2">PIG-L family deacetylase</fullName>
    </submittedName>
</protein>
<dbReference type="Pfam" id="PF02585">
    <property type="entry name" value="PIG-L"/>
    <property type="match status" value="1"/>
</dbReference>
<dbReference type="RefSeq" id="WP_345069496.1">
    <property type="nucleotide sequence ID" value="NZ_BAABCN010000017.1"/>
</dbReference>
<name>A0ABP7L1A4_9MICO</name>
<keyword evidence="3" id="KW-1185">Reference proteome</keyword>
<dbReference type="Proteomes" id="UP001501803">
    <property type="component" value="Unassembled WGS sequence"/>
</dbReference>
<evidence type="ECO:0000313" key="3">
    <source>
        <dbReference type="Proteomes" id="UP001501803"/>
    </source>
</evidence>
<dbReference type="Gene3D" id="3.40.50.10320">
    <property type="entry name" value="LmbE-like"/>
    <property type="match status" value="1"/>
</dbReference>
<keyword evidence="1" id="KW-0862">Zinc</keyword>
<dbReference type="SUPFAM" id="SSF102588">
    <property type="entry name" value="LmbE-like"/>
    <property type="match status" value="1"/>
</dbReference>
<dbReference type="InterPro" id="IPR024078">
    <property type="entry name" value="LmbE-like_dom_sf"/>
</dbReference>
<dbReference type="InterPro" id="IPR003737">
    <property type="entry name" value="GlcNAc_PI_deacetylase-related"/>
</dbReference>
<evidence type="ECO:0000313" key="2">
    <source>
        <dbReference type="EMBL" id="GAA3893111.1"/>
    </source>
</evidence>
<dbReference type="PANTHER" id="PTHR12993">
    <property type="entry name" value="N-ACETYLGLUCOSAMINYL-PHOSPHATIDYLINOSITOL DE-N-ACETYLASE-RELATED"/>
    <property type="match status" value="1"/>
</dbReference>